<dbReference type="STRING" id="1396826.PHA8399_00141"/>
<accession>A0A0P1HL35</accession>
<dbReference type="SUPFAM" id="SSF52540">
    <property type="entry name" value="P-loop containing nucleoside triphosphate hydrolases"/>
    <property type="match status" value="1"/>
</dbReference>
<gene>
    <name evidence="2" type="ORF">PHA8399_00141</name>
</gene>
<evidence type="ECO:0000313" key="3">
    <source>
        <dbReference type="Proteomes" id="UP000051326"/>
    </source>
</evidence>
<name>A0A0P1HL35_9RHOB</name>
<feature type="compositionally biased region" description="Low complexity" evidence="1">
    <location>
        <begin position="235"/>
        <end position="244"/>
    </location>
</feature>
<evidence type="ECO:0008006" key="4">
    <source>
        <dbReference type="Google" id="ProtNLM"/>
    </source>
</evidence>
<dbReference type="Proteomes" id="UP000051326">
    <property type="component" value="Unassembled WGS sequence"/>
</dbReference>
<proteinExistence type="predicted"/>
<dbReference type="AlphaFoldDB" id="A0A0P1HL35"/>
<evidence type="ECO:0000313" key="2">
    <source>
        <dbReference type="EMBL" id="CUH98036.1"/>
    </source>
</evidence>
<evidence type="ECO:0000256" key="1">
    <source>
        <dbReference type="SAM" id="MobiDB-lite"/>
    </source>
</evidence>
<dbReference type="RefSeq" id="WP_145976954.1">
    <property type="nucleotide sequence ID" value="NZ_CYSR01000002.1"/>
</dbReference>
<organism evidence="2 3">
    <name type="scientific">Leisingera aquaemixtae</name>
    <dbReference type="NCBI Taxonomy" id="1396826"/>
    <lineage>
        <taxon>Bacteria</taxon>
        <taxon>Pseudomonadati</taxon>
        <taxon>Pseudomonadota</taxon>
        <taxon>Alphaproteobacteria</taxon>
        <taxon>Rhodobacterales</taxon>
        <taxon>Roseobacteraceae</taxon>
        <taxon>Leisingera</taxon>
    </lineage>
</organism>
<reference evidence="2 3" key="1">
    <citation type="submission" date="2015-09" db="EMBL/GenBank/DDBJ databases">
        <authorList>
            <consortium name="Swine Surveillance"/>
        </authorList>
    </citation>
    <scope>NUCLEOTIDE SEQUENCE [LARGE SCALE GENOMIC DNA]</scope>
    <source>
        <strain evidence="2 3">CECT 8399</strain>
    </source>
</reference>
<protein>
    <recommendedName>
        <fullName evidence="4">Protein ImuA</fullName>
    </recommendedName>
</protein>
<dbReference type="InterPro" id="IPR027417">
    <property type="entry name" value="P-loop_NTPase"/>
</dbReference>
<dbReference type="Gene3D" id="3.40.50.300">
    <property type="entry name" value="P-loop containing nucleotide triphosphate hydrolases"/>
    <property type="match status" value="1"/>
</dbReference>
<dbReference type="EMBL" id="CYSR01000002">
    <property type="protein sequence ID" value="CUH98036.1"/>
    <property type="molecule type" value="Genomic_DNA"/>
</dbReference>
<sequence>MPTHLLNRRRHSPRPALPLTEGIALEHGRTHEACGPARHRFALWLAAAAQQAARNSAWQTAPETAPAPVLWLLPPRGGRPLNPEGLAACASPARFLFVQAARTEDQLWAMEEALRSGAAALVVAELPEPPAMTPVRRLHLAAEAGGCFGPAPLGLLLTPGQGGAQGIESRWHLAPAHNRAARNRLRHDLPACGQAAGGEGTAPQSCWSLQRLRARTLPPRSWQILQAGAGSPLQAVPAPQAVPAGTEPAGTAQGLSQGQSGAMPQGRSGALPHPQEALAAPAPP</sequence>
<feature type="region of interest" description="Disordered" evidence="1">
    <location>
        <begin position="235"/>
        <end position="284"/>
    </location>
</feature>
<feature type="compositionally biased region" description="Polar residues" evidence="1">
    <location>
        <begin position="253"/>
        <end position="262"/>
    </location>
</feature>